<evidence type="ECO:0000256" key="6">
    <source>
        <dbReference type="ARBA" id="ARBA00022833"/>
    </source>
</evidence>
<evidence type="ECO:0000256" key="11">
    <source>
        <dbReference type="ARBA" id="ARBA00044252"/>
    </source>
</evidence>
<dbReference type="RefSeq" id="WP_232006506.1">
    <property type="nucleotide sequence ID" value="NZ_LR134523.1"/>
</dbReference>
<dbReference type="Pfam" id="PF01546">
    <property type="entry name" value="Peptidase_M20"/>
    <property type="match status" value="1"/>
</dbReference>
<keyword evidence="3" id="KW-0645">Protease</keyword>
<dbReference type="CDD" id="cd03890">
    <property type="entry name" value="M20_pepD"/>
    <property type="match status" value="1"/>
</dbReference>
<evidence type="ECO:0000256" key="17">
    <source>
        <dbReference type="ARBA" id="ARBA00078074"/>
    </source>
</evidence>
<comment type="cofactor">
    <cofactor evidence="1">
        <name>Co(2+)</name>
        <dbReference type="ChEBI" id="CHEBI:48828"/>
    </cofactor>
</comment>
<protein>
    <recommendedName>
        <fullName evidence="13">Cytosol non-specific dipeptidase</fullName>
        <ecNumber evidence="10">3.4.13.18</ecNumber>
    </recommendedName>
    <alternativeName>
        <fullName evidence="16">Aminoacyl-histidine dipeptidase</fullName>
    </alternativeName>
    <alternativeName>
        <fullName evidence="15">Beta-alanyl-histidine dipeptidase</fullName>
    </alternativeName>
    <alternativeName>
        <fullName evidence="14">Carnosinase</fullName>
    </alternativeName>
    <alternativeName>
        <fullName evidence="11">Peptidase D</fullName>
    </alternativeName>
    <alternativeName>
        <fullName evidence="17">Xaa-His dipeptidase</fullName>
    </alternativeName>
</protein>
<evidence type="ECO:0000256" key="7">
    <source>
        <dbReference type="ARBA" id="ARBA00023049"/>
    </source>
</evidence>
<dbReference type="PIRSF" id="PIRSF016599">
    <property type="entry name" value="Xaa-His_dipept"/>
    <property type="match status" value="1"/>
</dbReference>
<dbReference type="EMBL" id="LR134523">
    <property type="protein sequence ID" value="VEJ35471.1"/>
    <property type="molecule type" value="Genomic_DNA"/>
</dbReference>
<comment type="cofactor">
    <cofactor evidence="2">
        <name>Zn(2+)</name>
        <dbReference type="ChEBI" id="CHEBI:29105"/>
    </cofactor>
</comment>
<evidence type="ECO:0000256" key="12">
    <source>
        <dbReference type="ARBA" id="ARBA00061423"/>
    </source>
</evidence>
<dbReference type="FunFam" id="3.40.630.10:FF:000015">
    <property type="entry name" value="Aminoacyl-histidine dipeptidase PepD"/>
    <property type="match status" value="1"/>
</dbReference>
<evidence type="ECO:0000256" key="2">
    <source>
        <dbReference type="ARBA" id="ARBA00001947"/>
    </source>
</evidence>
<dbReference type="KEGG" id="piv:NCTC13079_00705"/>
<evidence type="ECO:0000256" key="15">
    <source>
        <dbReference type="ARBA" id="ARBA00076004"/>
    </source>
</evidence>
<keyword evidence="7" id="KW-0482">Metalloprotease</keyword>
<dbReference type="PANTHER" id="PTHR43501">
    <property type="entry name" value="CYTOSOL NON-SPECIFIC DIPEPTIDASE"/>
    <property type="match status" value="1"/>
</dbReference>
<evidence type="ECO:0000256" key="3">
    <source>
        <dbReference type="ARBA" id="ARBA00022670"/>
    </source>
</evidence>
<dbReference type="PRINTS" id="PR00934">
    <property type="entry name" value="XHISDIPTASE"/>
</dbReference>
<dbReference type="NCBIfam" id="TIGR01893">
    <property type="entry name" value="aa-his-dipept"/>
    <property type="match status" value="1"/>
</dbReference>
<organism evidence="19 20">
    <name type="scientific">Aedoeadaptatus ivorii</name>
    <dbReference type="NCBI Taxonomy" id="54006"/>
    <lineage>
        <taxon>Bacteria</taxon>
        <taxon>Bacillati</taxon>
        <taxon>Bacillota</taxon>
        <taxon>Tissierellia</taxon>
        <taxon>Tissierellales</taxon>
        <taxon>Peptoniphilaceae</taxon>
        <taxon>Aedoeadaptatus</taxon>
    </lineage>
</organism>
<dbReference type="GO" id="GO:0046872">
    <property type="term" value="F:metal ion binding"/>
    <property type="evidence" value="ECO:0007669"/>
    <property type="project" value="UniProtKB-KW"/>
</dbReference>
<dbReference type="EC" id="3.4.13.18" evidence="10"/>
<dbReference type="Gene3D" id="3.40.630.10">
    <property type="entry name" value="Zn peptidases"/>
    <property type="match status" value="2"/>
</dbReference>
<evidence type="ECO:0000256" key="10">
    <source>
        <dbReference type="ARBA" id="ARBA00038976"/>
    </source>
</evidence>
<dbReference type="GO" id="GO:0006508">
    <property type="term" value="P:proteolysis"/>
    <property type="evidence" value="ECO:0007669"/>
    <property type="project" value="UniProtKB-KW"/>
</dbReference>
<dbReference type="Proteomes" id="UP000269544">
    <property type="component" value="Chromosome"/>
</dbReference>
<evidence type="ECO:0000313" key="19">
    <source>
        <dbReference type="EMBL" id="VEJ35471.1"/>
    </source>
</evidence>
<dbReference type="GO" id="GO:0070573">
    <property type="term" value="F:metallodipeptidase activity"/>
    <property type="evidence" value="ECO:0007669"/>
    <property type="project" value="TreeGrafter"/>
</dbReference>
<dbReference type="InterPro" id="IPR002933">
    <property type="entry name" value="Peptidase_M20"/>
</dbReference>
<dbReference type="FunFam" id="3.40.630.10:FF:000018">
    <property type="entry name" value="Aminoacyl-histidine dipeptidase PepD"/>
    <property type="match status" value="1"/>
</dbReference>
<keyword evidence="8" id="KW-0170">Cobalt</keyword>
<keyword evidence="5 19" id="KW-0378">Hydrolase</keyword>
<gene>
    <name evidence="19" type="primary">pepD</name>
    <name evidence="19" type="ORF">NCTC13079_00705</name>
</gene>
<dbReference type="InterPro" id="IPR001160">
    <property type="entry name" value="Peptidase_M20C"/>
</dbReference>
<feature type="domain" description="Peptidase M20 dimerisation" evidence="18">
    <location>
        <begin position="207"/>
        <end position="290"/>
    </location>
</feature>
<keyword evidence="20" id="KW-1185">Reference proteome</keyword>
<comment type="catalytic activity">
    <reaction evidence="9">
        <text>Hydrolysis of dipeptides, preferentially hydrophobic dipeptides including prolyl amino acids.</text>
        <dbReference type="EC" id="3.4.13.18"/>
    </reaction>
</comment>
<evidence type="ECO:0000259" key="18">
    <source>
        <dbReference type="Pfam" id="PF07687"/>
    </source>
</evidence>
<keyword evidence="4" id="KW-0479">Metal-binding</keyword>
<name>A0A3S5BW48_9FIRM</name>
<dbReference type="SUPFAM" id="SSF53187">
    <property type="entry name" value="Zn-dependent exopeptidases"/>
    <property type="match status" value="1"/>
</dbReference>
<dbReference type="GO" id="GO:0005829">
    <property type="term" value="C:cytosol"/>
    <property type="evidence" value="ECO:0007669"/>
    <property type="project" value="TreeGrafter"/>
</dbReference>
<evidence type="ECO:0000256" key="16">
    <source>
        <dbReference type="ARBA" id="ARBA00077688"/>
    </source>
</evidence>
<comment type="similarity">
    <text evidence="12">Belongs to the peptidase M20C family.</text>
</comment>
<sequence>MIKGLQGNFPVLQNFATITDIPRCSKEEGQIRDFLVRWAKERGLEFMVDEIQNVIVKKPASLGYEDEPTVILQGHMDMVCEAKKGHVHDFCKDPIEAKVDGDFIVAENTTLGADNGIAVAMMMAVLEGDFEHPALECLFTVDEETGMTGAINVDGSLLSGRTLINLDSEDEGVITVGCAGGLVNNIAIRKAYKESDSDAFLEVAFGGFVGGHSGQDIDDERGNPILQLARVLKEAADMVDFDLADFSGGSKPNAIPRDAEAIVAVKAADKDALIEALHTNADIVASEFKATDPDIHLEISDAEPKKVLSDAVKDGILGYLLTAPNGVNTFSKKIDGMVESSTNIGVAKNDDERIVFTSQIRSDVETKIREIALKNRTAGEMAGAEYEELSAYPAWEYAETSSLREKAKELWKSMYGEEPVVETIHAGLECGLLQDAIGKMDMISVGPDMSGVHAPGEKLSISSTERFYEYLLALLKLKG</sequence>
<evidence type="ECO:0000256" key="14">
    <source>
        <dbReference type="ARBA" id="ARBA00075285"/>
    </source>
</evidence>
<evidence type="ECO:0000256" key="8">
    <source>
        <dbReference type="ARBA" id="ARBA00023285"/>
    </source>
</evidence>
<dbReference type="PANTHER" id="PTHR43501:SF1">
    <property type="entry name" value="CYTOSOL NON-SPECIFIC DIPEPTIDASE"/>
    <property type="match status" value="1"/>
</dbReference>
<evidence type="ECO:0000256" key="13">
    <source>
        <dbReference type="ARBA" id="ARBA00071271"/>
    </source>
</evidence>
<dbReference type="Pfam" id="PF07687">
    <property type="entry name" value="M20_dimer"/>
    <property type="match status" value="1"/>
</dbReference>
<accession>A0A3S5BW48</accession>
<keyword evidence="6" id="KW-0862">Zinc</keyword>
<reference evidence="19 20" key="1">
    <citation type="submission" date="2018-12" db="EMBL/GenBank/DDBJ databases">
        <authorList>
            <consortium name="Pathogen Informatics"/>
        </authorList>
    </citation>
    <scope>NUCLEOTIDE SEQUENCE [LARGE SCALE GENOMIC DNA]</scope>
    <source>
        <strain evidence="19 20">NCTC13079</strain>
    </source>
</reference>
<evidence type="ECO:0000256" key="5">
    <source>
        <dbReference type="ARBA" id="ARBA00022801"/>
    </source>
</evidence>
<evidence type="ECO:0000313" key="20">
    <source>
        <dbReference type="Proteomes" id="UP000269544"/>
    </source>
</evidence>
<dbReference type="InterPro" id="IPR011650">
    <property type="entry name" value="Peptidase_M20_dimer"/>
</dbReference>
<evidence type="ECO:0000256" key="1">
    <source>
        <dbReference type="ARBA" id="ARBA00001941"/>
    </source>
</evidence>
<evidence type="ECO:0000256" key="9">
    <source>
        <dbReference type="ARBA" id="ARBA00036421"/>
    </source>
</evidence>
<keyword evidence="19" id="KW-0224">Dipeptidase</keyword>
<proteinExistence type="inferred from homology"/>
<evidence type="ECO:0000256" key="4">
    <source>
        <dbReference type="ARBA" id="ARBA00022723"/>
    </source>
</evidence>
<dbReference type="AlphaFoldDB" id="A0A3S5BW48"/>